<name>A0ABU1BLY4_9BURK</name>
<gene>
    <name evidence="1" type="ORF">Q8A64_02845</name>
</gene>
<accession>A0ABU1BLY4</accession>
<evidence type="ECO:0000313" key="2">
    <source>
        <dbReference type="Proteomes" id="UP001225596"/>
    </source>
</evidence>
<proteinExistence type="predicted"/>
<reference evidence="1 2" key="1">
    <citation type="submission" date="2023-08" db="EMBL/GenBank/DDBJ databases">
        <title>Oxalobacteraceae gen .nov., isolated from river sludge outside the plant.</title>
        <authorList>
            <person name="Zhao S.Y."/>
        </authorList>
    </citation>
    <scope>NUCLEOTIDE SEQUENCE [LARGE SCALE GENOMIC DNA]</scope>
    <source>
        <strain evidence="1 2">R-40</strain>
    </source>
</reference>
<keyword evidence="2" id="KW-1185">Reference proteome</keyword>
<dbReference type="EMBL" id="JAUYVH010000001">
    <property type="protein sequence ID" value="MDQ9169343.1"/>
    <property type="molecule type" value="Genomic_DNA"/>
</dbReference>
<comment type="caution">
    <text evidence="1">The sequence shown here is derived from an EMBL/GenBank/DDBJ whole genome shotgun (WGS) entry which is preliminary data.</text>
</comment>
<protein>
    <submittedName>
        <fullName evidence="1">Uncharacterized protein</fullName>
    </submittedName>
</protein>
<organism evidence="1 2">
    <name type="scientific">Keguizhuia sedimenti</name>
    <dbReference type="NCBI Taxonomy" id="3064264"/>
    <lineage>
        <taxon>Bacteria</taxon>
        <taxon>Pseudomonadati</taxon>
        <taxon>Pseudomonadota</taxon>
        <taxon>Betaproteobacteria</taxon>
        <taxon>Burkholderiales</taxon>
        <taxon>Oxalobacteraceae</taxon>
        <taxon>Keguizhuia</taxon>
    </lineage>
</organism>
<sequence>MHINRIIEETLTDEALDLLNMLAAHAVTADAGIDPQSVFTIPVEENNWNATLESLREIFEAEILISDDDTDWLSFRILQSIGVKNGQLAYQFTPTFSQTLR</sequence>
<evidence type="ECO:0000313" key="1">
    <source>
        <dbReference type="EMBL" id="MDQ9169343.1"/>
    </source>
</evidence>
<dbReference type="RefSeq" id="WP_338435220.1">
    <property type="nucleotide sequence ID" value="NZ_JAUYVH010000001.1"/>
</dbReference>
<dbReference type="Proteomes" id="UP001225596">
    <property type="component" value="Unassembled WGS sequence"/>
</dbReference>